<name>A0AAD8Z5Z2_9TELE</name>
<comment type="caution">
    <text evidence="1">The sequence shown here is derived from an EMBL/GenBank/DDBJ whole genome shotgun (WGS) entry which is preliminary data.</text>
</comment>
<organism evidence="1 2">
    <name type="scientific">Electrophorus voltai</name>
    <dbReference type="NCBI Taxonomy" id="2609070"/>
    <lineage>
        <taxon>Eukaryota</taxon>
        <taxon>Metazoa</taxon>
        <taxon>Chordata</taxon>
        <taxon>Craniata</taxon>
        <taxon>Vertebrata</taxon>
        <taxon>Euteleostomi</taxon>
        <taxon>Actinopterygii</taxon>
        <taxon>Neopterygii</taxon>
        <taxon>Teleostei</taxon>
        <taxon>Ostariophysi</taxon>
        <taxon>Gymnotiformes</taxon>
        <taxon>Gymnotoidei</taxon>
        <taxon>Gymnotidae</taxon>
        <taxon>Electrophorus</taxon>
    </lineage>
</organism>
<evidence type="ECO:0000313" key="1">
    <source>
        <dbReference type="EMBL" id="KAK1792071.1"/>
    </source>
</evidence>
<dbReference type="Proteomes" id="UP001239994">
    <property type="component" value="Unassembled WGS sequence"/>
</dbReference>
<dbReference type="PANTHER" id="PTHR38706:SF2">
    <property type="match status" value="1"/>
</dbReference>
<reference evidence="1" key="1">
    <citation type="submission" date="2023-03" db="EMBL/GenBank/DDBJ databases">
        <title>Electrophorus voltai genome.</title>
        <authorList>
            <person name="Bian C."/>
        </authorList>
    </citation>
    <scope>NUCLEOTIDE SEQUENCE</scope>
    <source>
        <strain evidence="1">CB-2022</strain>
        <tissue evidence="1">Muscle</tissue>
    </source>
</reference>
<proteinExistence type="predicted"/>
<keyword evidence="2" id="KW-1185">Reference proteome</keyword>
<dbReference type="EMBL" id="JAROKS010000019">
    <property type="protein sequence ID" value="KAK1792071.1"/>
    <property type="molecule type" value="Genomic_DNA"/>
</dbReference>
<dbReference type="PANTHER" id="PTHR38706">
    <property type="entry name" value="SI:CH211-198C19.1-RELATED"/>
    <property type="match status" value="1"/>
</dbReference>
<evidence type="ECO:0000313" key="2">
    <source>
        <dbReference type="Proteomes" id="UP001239994"/>
    </source>
</evidence>
<sequence length="549" mass="62672">MALLNFNMVLKGHSAFVNRTLRNIDELKSIEFGHEYPRHGLFLLHWLADHISVTPSEDILLRFDPVRQDYGFRRYKNVRDGRDMQRVLPHLDASSNRVYYTLGSLSSGSVRTQLPTYMTQDFYNAAENPYRDLDRIVIQVDRASPVMADKVYITQVENGNDFDPDKTYEISPKLLRQVKALQEPLDLIQALELHMSGSPNSTGTNSDDLRLALAPDQLLAHLKNADKRLKTIFEEQSVRWLLSLAGYDIDARYAVHKKTWSCSIDEAVKENLVPETLCEGHSAVKIEVKSTPHGYARLTWRGIPRNIMQLEPTLVLFTSDTSEALETFLPLKDEASGSENTFVALKHGLHPRLISYGFSTGHGFFGIRYSVIWRGPQFDGANRVIPIEIHGYNASLQLYTREGYACARLYIRKLFIDWQDTFRNSWVGFYTSKQDQDNEYKHYQWVSGFEQASDDDDVNEYLVYEYQSSMSIGPGVCNEETWQTASAVLKACADQLALVFTNIFNLSLTLSIVPSCFKRSSTARLEKTSTFRPQRLPPCSPHIGHDEVL</sequence>
<dbReference type="AlphaFoldDB" id="A0AAD8Z5Z2"/>
<gene>
    <name evidence="1" type="ORF">P4O66_001852</name>
</gene>
<accession>A0AAD8Z5Z2</accession>
<protein>
    <submittedName>
        <fullName evidence="1">Uncharacterized protein</fullName>
    </submittedName>
</protein>